<evidence type="ECO:0000313" key="2">
    <source>
        <dbReference type="Proteomes" id="UP001054837"/>
    </source>
</evidence>
<gene>
    <name evidence="1" type="ORF">CDAR_315131</name>
</gene>
<evidence type="ECO:0000313" key="1">
    <source>
        <dbReference type="EMBL" id="GIY48797.1"/>
    </source>
</evidence>
<organism evidence="1 2">
    <name type="scientific">Caerostris darwini</name>
    <dbReference type="NCBI Taxonomy" id="1538125"/>
    <lineage>
        <taxon>Eukaryota</taxon>
        <taxon>Metazoa</taxon>
        <taxon>Ecdysozoa</taxon>
        <taxon>Arthropoda</taxon>
        <taxon>Chelicerata</taxon>
        <taxon>Arachnida</taxon>
        <taxon>Araneae</taxon>
        <taxon>Araneomorphae</taxon>
        <taxon>Entelegynae</taxon>
        <taxon>Araneoidea</taxon>
        <taxon>Araneidae</taxon>
        <taxon>Caerostris</taxon>
    </lineage>
</organism>
<name>A0AAV4TV01_9ARAC</name>
<comment type="caution">
    <text evidence="1">The sequence shown here is derived from an EMBL/GenBank/DDBJ whole genome shotgun (WGS) entry which is preliminary data.</text>
</comment>
<accession>A0AAV4TV01</accession>
<protein>
    <submittedName>
        <fullName evidence="1">Uncharacterized protein</fullName>
    </submittedName>
</protein>
<reference evidence="1 2" key="1">
    <citation type="submission" date="2021-06" db="EMBL/GenBank/DDBJ databases">
        <title>Caerostris darwini draft genome.</title>
        <authorList>
            <person name="Kono N."/>
            <person name="Arakawa K."/>
        </authorList>
    </citation>
    <scope>NUCLEOTIDE SEQUENCE [LARGE SCALE GENOMIC DNA]</scope>
</reference>
<dbReference type="Proteomes" id="UP001054837">
    <property type="component" value="Unassembled WGS sequence"/>
</dbReference>
<keyword evidence="2" id="KW-1185">Reference proteome</keyword>
<proteinExistence type="predicted"/>
<sequence length="143" mass="16078">MGNPNLAPKISSRIPVRGFLQPELITTRSSCWSLFLVSFWTRKSSARLNELSLTKKLATRKDFNLFSGKKHSTSIQVSNNFKGLKRHPSSPVTPESKYFSLQPCIHVNPRNKFFGSSRFNGTEANLNSVTTVEGIHSIFKGTY</sequence>
<dbReference type="EMBL" id="BPLQ01010149">
    <property type="protein sequence ID" value="GIY48797.1"/>
    <property type="molecule type" value="Genomic_DNA"/>
</dbReference>
<dbReference type="AlphaFoldDB" id="A0AAV4TV01"/>